<feature type="transmembrane region" description="Helical" evidence="1">
    <location>
        <begin position="70"/>
        <end position="87"/>
    </location>
</feature>
<proteinExistence type="predicted"/>
<name>A0ABU1ZZR8_9CORY</name>
<dbReference type="RefSeq" id="WP_290196147.1">
    <property type="nucleotide sequence ID" value="NZ_CP047654.1"/>
</dbReference>
<dbReference type="Proteomes" id="UP001180840">
    <property type="component" value="Unassembled WGS sequence"/>
</dbReference>
<protein>
    <submittedName>
        <fullName evidence="2">Membrane protein</fullName>
    </submittedName>
</protein>
<feature type="transmembrane region" description="Helical" evidence="1">
    <location>
        <begin position="93"/>
        <end position="114"/>
    </location>
</feature>
<dbReference type="InterPro" id="IPR021414">
    <property type="entry name" value="DUF3054"/>
</dbReference>
<dbReference type="EMBL" id="JAVDXZ010000001">
    <property type="protein sequence ID" value="MDR7330443.1"/>
    <property type="molecule type" value="Genomic_DNA"/>
</dbReference>
<reference evidence="2" key="1">
    <citation type="submission" date="2023-07" db="EMBL/GenBank/DDBJ databases">
        <title>Sequencing the genomes of 1000 actinobacteria strains.</title>
        <authorList>
            <person name="Klenk H.-P."/>
        </authorList>
    </citation>
    <scope>NUCLEOTIDE SEQUENCE</scope>
    <source>
        <strain evidence="2">DSM 107476</strain>
    </source>
</reference>
<evidence type="ECO:0000256" key="1">
    <source>
        <dbReference type="SAM" id="Phobius"/>
    </source>
</evidence>
<accession>A0ABU1ZZR8</accession>
<keyword evidence="1" id="KW-1133">Transmembrane helix</keyword>
<evidence type="ECO:0000313" key="3">
    <source>
        <dbReference type="Proteomes" id="UP001180840"/>
    </source>
</evidence>
<keyword evidence="3" id="KW-1185">Reference proteome</keyword>
<keyword evidence="1" id="KW-0812">Transmembrane</keyword>
<comment type="caution">
    <text evidence="2">The sequence shown here is derived from an EMBL/GenBank/DDBJ whole genome shotgun (WGS) entry which is preliminary data.</text>
</comment>
<gene>
    <name evidence="2" type="ORF">J2S39_002119</name>
</gene>
<feature type="transmembrane region" description="Helical" evidence="1">
    <location>
        <begin position="39"/>
        <end position="58"/>
    </location>
</feature>
<evidence type="ECO:0000313" key="2">
    <source>
        <dbReference type="EMBL" id="MDR7330443.1"/>
    </source>
</evidence>
<organism evidence="2 3">
    <name type="scientific">Corynebacterium guangdongense</name>
    <dbReference type="NCBI Taxonomy" id="1783348"/>
    <lineage>
        <taxon>Bacteria</taxon>
        <taxon>Bacillati</taxon>
        <taxon>Actinomycetota</taxon>
        <taxon>Actinomycetes</taxon>
        <taxon>Mycobacteriales</taxon>
        <taxon>Corynebacteriaceae</taxon>
        <taxon>Corynebacterium</taxon>
    </lineage>
</organism>
<dbReference type="Pfam" id="PF11255">
    <property type="entry name" value="DUF3054"/>
    <property type="match status" value="1"/>
</dbReference>
<keyword evidence="1" id="KW-0472">Membrane</keyword>
<sequence>MNRVTVLVADLVAVFAFATFARMAHRGDGMALSLAGVLSTYWPFALGVAVAFIVIVAAKWDGGRVRPAGVTAWVVTVVIGLSIWGLRNAAVPHWSFILVASIMSALLMLGWRAVAGAVAKRK</sequence>